<name>A0AAW2I3W4_9NEOP</name>
<keyword evidence="1" id="KW-0732">Signal</keyword>
<proteinExistence type="predicted"/>
<dbReference type="AlphaFoldDB" id="A0AAW2I3W4"/>
<organism evidence="2">
    <name type="scientific">Menopon gallinae</name>
    <name type="common">poultry shaft louse</name>
    <dbReference type="NCBI Taxonomy" id="328185"/>
    <lineage>
        <taxon>Eukaryota</taxon>
        <taxon>Metazoa</taxon>
        <taxon>Ecdysozoa</taxon>
        <taxon>Arthropoda</taxon>
        <taxon>Hexapoda</taxon>
        <taxon>Insecta</taxon>
        <taxon>Pterygota</taxon>
        <taxon>Neoptera</taxon>
        <taxon>Paraneoptera</taxon>
        <taxon>Psocodea</taxon>
        <taxon>Troctomorpha</taxon>
        <taxon>Phthiraptera</taxon>
        <taxon>Amblycera</taxon>
        <taxon>Menoponidae</taxon>
        <taxon>Menopon</taxon>
    </lineage>
</organism>
<dbReference type="EMBL" id="JARGDH010000002">
    <property type="protein sequence ID" value="KAL0276351.1"/>
    <property type="molecule type" value="Genomic_DNA"/>
</dbReference>
<feature type="chain" id="PRO_5044477046" evidence="1">
    <location>
        <begin position="19"/>
        <end position="79"/>
    </location>
</feature>
<feature type="signal peptide" evidence="1">
    <location>
        <begin position="1"/>
        <end position="18"/>
    </location>
</feature>
<protein>
    <submittedName>
        <fullName evidence="2">Uncharacterized protein</fullName>
    </submittedName>
</protein>
<sequence length="79" mass="9174">MSKVILSFFLLMVLQSLTIEGISKRSKEEVVDCGPGLFQDERGECVVHEKRWHVFGKCYPGYLRDESGQCVAWNVYHRH</sequence>
<comment type="caution">
    <text evidence="2">The sequence shown here is derived from an EMBL/GenBank/DDBJ whole genome shotgun (WGS) entry which is preliminary data.</text>
</comment>
<dbReference type="EMBL" id="JARGDH010000002">
    <property type="protein sequence ID" value="KAL0276352.1"/>
    <property type="molecule type" value="Genomic_DNA"/>
</dbReference>
<accession>A0AAW2I3W4</accession>
<evidence type="ECO:0000256" key="1">
    <source>
        <dbReference type="SAM" id="SignalP"/>
    </source>
</evidence>
<evidence type="ECO:0000313" key="2">
    <source>
        <dbReference type="EMBL" id="KAL0276352.1"/>
    </source>
</evidence>
<reference evidence="2" key="1">
    <citation type="journal article" date="2024" name="Gigascience">
        <title>Chromosome-level genome of the poultry shaft louse Menopon gallinae provides insight into the host-switching and adaptive evolution of parasitic lice.</title>
        <authorList>
            <person name="Xu Y."/>
            <person name="Ma L."/>
            <person name="Liu S."/>
            <person name="Liang Y."/>
            <person name="Liu Q."/>
            <person name="He Z."/>
            <person name="Tian L."/>
            <person name="Duan Y."/>
            <person name="Cai W."/>
            <person name="Li H."/>
            <person name="Song F."/>
        </authorList>
    </citation>
    <scope>NUCLEOTIDE SEQUENCE</scope>
    <source>
        <strain evidence="2">Cailab_2023a</strain>
    </source>
</reference>
<gene>
    <name evidence="2" type="ORF">PYX00_003940</name>
</gene>